<protein>
    <submittedName>
        <fullName evidence="2">Uncharacterized protein</fullName>
    </submittedName>
</protein>
<evidence type="ECO:0000313" key="2">
    <source>
        <dbReference type="EMBL" id="GIL91311.1"/>
    </source>
</evidence>
<evidence type="ECO:0000313" key="3">
    <source>
        <dbReference type="Proteomes" id="UP000747110"/>
    </source>
</evidence>
<comment type="caution">
    <text evidence="2">The sequence shown here is derived from an EMBL/GenBank/DDBJ whole genome shotgun (WGS) entry which is preliminary data.</text>
</comment>
<sequence length="122" mass="13262">MVSVTGIAPLHTHVPSPPVFTLVSANEVHGSPSDAPPAPPCSPLNQRQRNFQTLRSVNRGLDMLGNQPRLSGQALWAERGEPRPTSGRFLRLLLLLLRLLGLLLRLLGRLLGLLLQARPKGS</sequence>
<reference evidence="2" key="1">
    <citation type="journal article" date="2021" name="Proc. Natl. Acad. Sci. U.S.A.">
        <title>Three genomes in the algal genus Volvox reveal the fate of a haploid sex-determining region after a transition to homothallism.</title>
        <authorList>
            <person name="Yamamoto K."/>
            <person name="Hamaji T."/>
            <person name="Kawai-Toyooka H."/>
            <person name="Matsuzaki R."/>
            <person name="Takahashi F."/>
            <person name="Nishimura Y."/>
            <person name="Kawachi M."/>
            <person name="Noguchi H."/>
            <person name="Minakuchi Y."/>
            <person name="Umen J.G."/>
            <person name="Toyoda A."/>
            <person name="Nozaki H."/>
        </authorList>
    </citation>
    <scope>NUCLEOTIDE SEQUENCE</scope>
    <source>
        <strain evidence="2">NIES-3786</strain>
    </source>
</reference>
<proteinExistence type="predicted"/>
<dbReference type="Proteomes" id="UP000747110">
    <property type="component" value="Unassembled WGS sequence"/>
</dbReference>
<feature type="region of interest" description="Disordered" evidence="1">
    <location>
        <begin position="26"/>
        <end position="46"/>
    </location>
</feature>
<name>A0A8J4FUX4_9CHLO</name>
<dbReference type="EMBL" id="BNCP01000064">
    <property type="protein sequence ID" value="GIL91311.1"/>
    <property type="molecule type" value="Genomic_DNA"/>
</dbReference>
<organism evidence="2 3">
    <name type="scientific">Volvox reticuliferus</name>
    <dbReference type="NCBI Taxonomy" id="1737510"/>
    <lineage>
        <taxon>Eukaryota</taxon>
        <taxon>Viridiplantae</taxon>
        <taxon>Chlorophyta</taxon>
        <taxon>core chlorophytes</taxon>
        <taxon>Chlorophyceae</taxon>
        <taxon>CS clade</taxon>
        <taxon>Chlamydomonadales</taxon>
        <taxon>Volvocaceae</taxon>
        <taxon>Volvox</taxon>
    </lineage>
</organism>
<evidence type="ECO:0000256" key="1">
    <source>
        <dbReference type="SAM" id="MobiDB-lite"/>
    </source>
</evidence>
<keyword evidence="3" id="KW-1185">Reference proteome</keyword>
<dbReference type="AlphaFoldDB" id="A0A8J4FUX4"/>
<accession>A0A8J4FUX4</accession>
<gene>
    <name evidence="2" type="ORF">Vretifemale_18952</name>
</gene>